<dbReference type="PROSITE" id="PS50005">
    <property type="entry name" value="TPR"/>
    <property type="match status" value="1"/>
</dbReference>
<dbReference type="Gene3D" id="1.25.40.10">
    <property type="entry name" value="Tetratricopeptide repeat domain"/>
    <property type="match status" value="1"/>
</dbReference>
<gene>
    <name evidence="3" type="primary">gb16282</name>
    <name evidence="3" type="ORF">PR202_gb16282</name>
</gene>
<evidence type="ECO:0000313" key="4">
    <source>
        <dbReference type="Proteomes" id="UP001054889"/>
    </source>
</evidence>
<feature type="compositionally biased region" description="Gly residues" evidence="2">
    <location>
        <begin position="1"/>
        <end position="10"/>
    </location>
</feature>
<keyword evidence="1" id="KW-0802">TPR repeat</keyword>
<comment type="caution">
    <text evidence="3">The sequence shown here is derived from an EMBL/GenBank/DDBJ whole genome shotgun (WGS) entry which is preliminary data.</text>
</comment>
<proteinExistence type="predicted"/>
<dbReference type="InterPro" id="IPR019734">
    <property type="entry name" value="TPR_rpt"/>
</dbReference>
<evidence type="ECO:0000256" key="1">
    <source>
        <dbReference type="PROSITE-ProRule" id="PRU00339"/>
    </source>
</evidence>
<dbReference type="PANTHER" id="PTHR47329:SF1">
    <property type="entry name" value="OS05G0129900 PROTEIN"/>
    <property type="match status" value="1"/>
</dbReference>
<reference evidence="3" key="2">
    <citation type="submission" date="2021-12" db="EMBL/GenBank/DDBJ databases">
        <title>Resequencing data analysis of finger millet.</title>
        <authorList>
            <person name="Hatakeyama M."/>
            <person name="Aluri S."/>
            <person name="Balachadran M.T."/>
            <person name="Sivarajan S.R."/>
            <person name="Poveda L."/>
            <person name="Shimizu-Inatsugi R."/>
            <person name="Schlapbach R."/>
            <person name="Sreeman S.M."/>
            <person name="Shimizu K.K."/>
        </authorList>
    </citation>
    <scope>NUCLEOTIDE SEQUENCE</scope>
</reference>
<dbReference type="EMBL" id="BQKI01000080">
    <property type="protein sequence ID" value="GJN28185.1"/>
    <property type="molecule type" value="Genomic_DNA"/>
</dbReference>
<organism evidence="3 4">
    <name type="scientific">Eleusine coracana subsp. coracana</name>
    <dbReference type="NCBI Taxonomy" id="191504"/>
    <lineage>
        <taxon>Eukaryota</taxon>
        <taxon>Viridiplantae</taxon>
        <taxon>Streptophyta</taxon>
        <taxon>Embryophyta</taxon>
        <taxon>Tracheophyta</taxon>
        <taxon>Spermatophyta</taxon>
        <taxon>Magnoliopsida</taxon>
        <taxon>Liliopsida</taxon>
        <taxon>Poales</taxon>
        <taxon>Poaceae</taxon>
        <taxon>PACMAD clade</taxon>
        <taxon>Chloridoideae</taxon>
        <taxon>Cynodonteae</taxon>
        <taxon>Eleusininae</taxon>
        <taxon>Eleusine</taxon>
    </lineage>
</organism>
<keyword evidence="4" id="KW-1185">Reference proteome</keyword>
<dbReference type="AlphaFoldDB" id="A0AAV5F1J5"/>
<reference evidence="3" key="1">
    <citation type="journal article" date="2018" name="DNA Res.">
        <title>Multiple hybrid de novo genome assembly of finger millet, an orphan allotetraploid crop.</title>
        <authorList>
            <person name="Hatakeyama M."/>
            <person name="Aluri S."/>
            <person name="Balachadran M.T."/>
            <person name="Sivarajan S.R."/>
            <person name="Patrignani A."/>
            <person name="Gruter S."/>
            <person name="Poveda L."/>
            <person name="Shimizu-Inatsugi R."/>
            <person name="Baeten J."/>
            <person name="Francoijs K.J."/>
            <person name="Nataraja K.N."/>
            <person name="Reddy Y.A.N."/>
            <person name="Phadnis S."/>
            <person name="Ravikumar R.L."/>
            <person name="Schlapbach R."/>
            <person name="Sreeman S.M."/>
            <person name="Shimizu K.K."/>
        </authorList>
    </citation>
    <scope>NUCLEOTIDE SEQUENCE</scope>
</reference>
<dbReference type="Proteomes" id="UP001054889">
    <property type="component" value="Unassembled WGS sequence"/>
</dbReference>
<protein>
    <submittedName>
        <fullName evidence="3">Uncharacterized protein</fullName>
    </submittedName>
</protein>
<feature type="repeat" description="TPR" evidence="1">
    <location>
        <begin position="68"/>
        <end position="101"/>
    </location>
</feature>
<evidence type="ECO:0000256" key="2">
    <source>
        <dbReference type="SAM" id="MobiDB-lite"/>
    </source>
</evidence>
<feature type="region of interest" description="Disordered" evidence="2">
    <location>
        <begin position="1"/>
        <end position="44"/>
    </location>
</feature>
<dbReference type="SUPFAM" id="SSF48452">
    <property type="entry name" value="TPR-like"/>
    <property type="match status" value="1"/>
</dbReference>
<sequence>MVSVSGGGRAGRWRRHGPREQRRDERSQGGAMAAEGSCGKRRRNERMAPAWAMGRAATGQHGVHRLDAAADGRKGNEYFKQKKFAEAIDCHSRSIVLSPTAVAFANRAMAYLKLRRQDSFMEVDSPVRAAVEIIDNADRRSKGGSGVKINDNIMQL</sequence>
<evidence type="ECO:0000313" key="3">
    <source>
        <dbReference type="EMBL" id="GJN28185.1"/>
    </source>
</evidence>
<feature type="compositionally biased region" description="Basic and acidic residues" evidence="2">
    <location>
        <begin position="18"/>
        <end position="27"/>
    </location>
</feature>
<dbReference type="PANTHER" id="PTHR47329">
    <property type="entry name" value="OS05G0129900 PROTEIN"/>
    <property type="match status" value="1"/>
</dbReference>
<accession>A0AAV5F1J5</accession>
<name>A0AAV5F1J5_ELECO</name>
<dbReference type="InterPro" id="IPR011990">
    <property type="entry name" value="TPR-like_helical_dom_sf"/>
</dbReference>